<keyword evidence="2" id="KW-1185">Reference proteome</keyword>
<organism evidence="1 2">
    <name type="scientific">Sesamum angolense</name>
    <dbReference type="NCBI Taxonomy" id="2727404"/>
    <lineage>
        <taxon>Eukaryota</taxon>
        <taxon>Viridiplantae</taxon>
        <taxon>Streptophyta</taxon>
        <taxon>Embryophyta</taxon>
        <taxon>Tracheophyta</taxon>
        <taxon>Spermatophyta</taxon>
        <taxon>Magnoliopsida</taxon>
        <taxon>eudicotyledons</taxon>
        <taxon>Gunneridae</taxon>
        <taxon>Pentapetalae</taxon>
        <taxon>asterids</taxon>
        <taxon>lamiids</taxon>
        <taxon>Lamiales</taxon>
        <taxon>Pedaliaceae</taxon>
        <taxon>Sesamum</taxon>
    </lineage>
</organism>
<reference evidence="1" key="2">
    <citation type="journal article" date="2024" name="Plant">
        <title>Genomic evolution and insights into agronomic trait innovations of Sesamum species.</title>
        <authorList>
            <person name="Miao H."/>
            <person name="Wang L."/>
            <person name="Qu L."/>
            <person name="Liu H."/>
            <person name="Sun Y."/>
            <person name="Le M."/>
            <person name="Wang Q."/>
            <person name="Wei S."/>
            <person name="Zheng Y."/>
            <person name="Lin W."/>
            <person name="Duan Y."/>
            <person name="Cao H."/>
            <person name="Xiong S."/>
            <person name="Wang X."/>
            <person name="Wei L."/>
            <person name="Li C."/>
            <person name="Ma Q."/>
            <person name="Ju M."/>
            <person name="Zhao R."/>
            <person name="Li G."/>
            <person name="Mu C."/>
            <person name="Tian Q."/>
            <person name="Mei H."/>
            <person name="Zhang T."/>
            <person name="Gao T."/>
            <person name="Zhang H."/>
        </authorList>
    </citation>
    <scope>NUCLEOTIDE SEQUENCE</scope>
    <source>
        <strain evidence="1">K16</strain>
    </source>
</reference>
<accession>A0AAE1WPL4</accession>
<dbReference type="AlphaFoldDB" id="A0AAE1WPL4"/>
<evidence type="ECO:0000313" key="2">
    <source>
        <dbReference type="Proteomes" id="UP001289374"/>
    </source>
</evidence>
<comment type="caution">
    <text evidence="1">The sequence shown here is derived from an EMBL/GenBank/DDBJ whole genome shotgun (WGS) entry which is preliminary data.</text>
</comment>
<sequence length="243" mass="26414">MGGGFMFTGNPTSFAAARPPLPGTAGTSRSFHTPSSVAAICSSSESKPCSQSVGDCAFGSVPSRVEVERAILDLQRFMHGLSASKSGLGGVQGLLHHHGLKMLQSPGFVKFRDAFSMMQEEPALQNMIVSISCDNAVWKAILSNKAVQELRGSISAVKEAKQLSYDEEPDIANLLLRWVMSFTKSKVLELVEKFGQLVNEIFQPSPKEKPTTEFTDHLEERIRSSFLLSVVILLIVVVTRSQA</sequence>
<evidence type="ECO:0000313" key="1">
    <source>
        <dbReference type="EMBL" id="KAK4397418.1"/>
    </source>
</evidence>
<dbReference type="EMBL" id="JACGWL010000008">
    <property type="protein sequence ID" value="KAK4397418.1"/>
    <property type="molecule type" value="Genomic_DNA"/>
</dbReference>
<protein>
    <submittedName>
        <fullName evidence="1">Uncharacterized protein</fullName>
    </submittedName>
</protein>
<dbReference type="PANTHER" id="PTHR33625">
    <property type="entry name" value="OS08G0179900 PROTEIN"/>
    <property type="match status" value="1"/>
</dbReference>
<name>A0AAE1WPL4_9LAMI</name>
<proteinExistence type="predicted"/>
<dbReference type="PANTHER" id="PTHR33625:SF2">
    <property type="entry name" value="POST-SET DOMAIN-CONTAINING PROTEIN"/>
    <property type="match status" value="1"/>
</dbReference>
<reference evidence="1" key="1">
    <citation type="submission" date="2020-06" db="EMBL/GenBank/DDBJ databases">
        <authorList>
            <person name="Li T."/>
            <person name="Hu X."/>
            <person name="Zhang T."/>
            <person name="Song X."/>
            <person name="Zhang H."/>
            <person name="Dai N."/>
            <person name="Sheng W."/>
            <person name="Hou X."/>
            <person name="Wei L."/>
        </authorList>
    </citation>
    <scope>NUCLEOTIDE SEQUENCE</scope>
    <source>
        <strain evidence="1">K16</strain>
        <tissue evidence="1">Leaf</tissue>
    </source>
</reference>
<dbReference type="Proteomes" id="UP001289374">
    <property type="component" value="Unassembled WGS sequence"/>
</dbReference>
<gene>
    <name evidence="1" type="ORF">Sango_1578400</name>
</gene>